<gene>
    <name evidence="2" type="ORF">GCM10023322_03730</name>
</gene>
<accession>A0ABP9RIC6</accession>
<feature type="region of interest" description="Disordered" evidence="1">
    <location>
        <begin position="74"/>
        <end position="100"/>
    </location>
</feature>
<evidence type="ECO:0000256" key="1">
    <source>
        <dbReference type="SAM" id="MobiDB-lite"/>
    </source>
</evidence>
<reference evidence="3" key="1">
    <citation type="journal article" date="2019" name="Int. J. Syst. Evol. Microbiol.">
        <title>The Global Catalogue of Microorganisms (GCM) 10K type strain sequencing project: providing services to taxonomists for standard genome sequencing and annotation.</title>
        <authorList>
            <consortium name="The Broad Institute Genomics Platform"/>
            <consortium name="The Broad Institute Genome Sequencing Center for Infectious Disease"/>
            <person name="Wu L."/>
            <person name="Ma J."/>
        </authorList>
    </citation>
    <scope>NUCLEOTIDE SEQUENCE [LARGE SCALE GENOMIC DNA]</scope>
    <source>
        <strain evidence="3">JCM 18304</strain>
    </source>
</reference>
<organism evidence="2 3">
    <name type="scientific">Rugosimonospora acidiphila</name>
    <dbReference type="NCBI Taxonomy" id="556531"/>
    <lineage>
        <taxon>Bacteria</taxon>
        <taxon>Bacillati</taxon>
        <taxon>Actinomycetota</taxon>
        <taxon>Actinomycetes</taxon>
        <taxon>Micromonosporales</taxon>
        <taxon>Micromonosporaceae</taxon>
        <taxon>Rugosimonospora</taxon>
    </lineage>
</organism>
<proteinExistence type="predicted"/>
<sequence>MCHASNLDTGTGMPHPAGRRSVVRVNPTGQRVDLRWELPRSRFVHVFTSAYSVNAVSLLAQSTMVDTAGFPAGTYGVTTGGRRRRGSDASPQATWIERKT</sequence>
<protein>
    <submittedName>
        <fullName evidence="2">Uncharacterized protein</fullName>
    </submittedName>
</protein>
<name>A0ABP9RIC6_9ACTN</name>
<evidence type="ECO:0000313" key="2">
    <source>
        <dbReference type="EMBL" id="GAA5177909.1"/>
    </source>
</evidence>
<evidence type="ECO:0000313" key="3">
    <source>
        <dbReference type="Proteomes" id="UP001501570"/>
    </source>
</evidence>
<keyword evidence="3" id="KW-1185">Reference proteome</keyword>
<feature type="region of interest" description="Disordered" evidence="1">
    <location>
        <begin position="1"/>
        <end position="21"/>
    </location>
</feature>
<comment type="caution">
    <text evidence="2">The sequence shown here is derived from an EMBL/GenBank/DDBJ whole genome shotgun (WGS) entry which is preliminary data.</text>
</comment>
<dbReference type="Proteomes" id="UP001501570">
    <property type="component" value="Unassembled WGS sequence"/>
</dbReference>
<dbReference type="EMBL" id="BAABJQ010000001">
    <property type="protein sequence ID" value="GAA5177909.1"/>
    <property type="molecule type" value="Genomic_DNA"/>
</dbReference>